<evidence type="ECO:0000313" key="2">
    <source>
        <dbReference type="EMBL" id="SMP17684.1"/>
    </source>
</evidence>
<reference evidence="2" key="1">
    <citation type="submission" date="2017-05" db="EMBL/GenBank/DDBJ databases">
        <authorList>
            <person name="Varghese N."/>
            <person name="Submissions S."/>
        </authorList>
    </citation>
    <scope>NUCLEOTIDE SEQUENCE</scope>
    <source>
        <strain evidence="2">DSM 45262</strain>
    </source>
</reference>
<proteinExistence type="predicted"/>
<dbReference type="GO" id="GO:0016747">
    <property type="term" value="F:acyltransferase activity, transferring groups other than amino-acyl groups"/>
    <property type="evidence" value="ECO:0007669"/>
    <property type="project" value="InterPro"/>
</dbReference>
<dbReference type="SUPFAM" id="SSF55729">
    <property type="entry name" value="Acyl-CoA N-acyltransferases (Nat)"/>
    <property type="match status" value="1"/>
</dbReference>
<dbReference type="PANTHER" id="PTHR43617:SF38">
    <property type="entry name" value="N-ACETYLTRANSFERASE DOMAIN-CONTAINING PROTEIN"/>
    <property type="match status" value="1"/>
</dbReference>
<protein>
    <submittedName>
        <fullName evidence="2">Acetyltransferase (GNAT) family protein</fullName>
    </submittedName>
</protein>
<feature type="domain" description="N-acetyltransferase" evidence="1">
    <location>
        <begin position="11"/>
        <end position="188"/>
    </location>
</feature>
<dbReference type="InterPro" id="IPR008125">
    <property type="entry name" value="Streptothricin_AcTrfase"/>
</dbReference>
<dbReference type="AlphaFoldDB" id="A0AA45WN96"/>
<organism evidence="2 3">
    <name type="scientific">Laceyella tengchongensis</name>
    <dbReference type="NCBI Taxonomy" id="574699"/>
    <lineage>
        <taxon>Bacteria</taxon>
        <taxon>Bacillati</taxon>
        <taxon>Bacillota</taxon>
        <taxon>Bacilli</taxon>
        <taxon>Bacillales</taxon>
        <taxon>Thermoactinomycetaceae</taxon>
        <taxon>Laceyella</taxon>
    </lineage>
</organism>
<comment type="caution">
    <text evidence="2">The sequence shown here is derived from an EMBL/GenBank/DDBJ whole genome shotgun (WGS) entry which is preliminary data.</text>
</comment>
<accession>A0AA45WN96</accession>
<evidence type="ECO:0000313" key="3">
    <source>
        <dbReference type="Proteomes" id="UP001157946"/>
    </source>
</evidence>
<dbReference type="EMBL" id="FXTU01000003">
    <property type="protein sequence ID" value="SMP17684.1"/>
    <property type="molecule type" value="Genomic_DNA"/>
</dbReference>
<dbReference type="InterPro" id="IPR050276">
    <property type="entry name" value="MshD_Acetyltransferase"/>
</dbReference>
<name>A0AA45WN96_9BACL</name>
<dbReference type="PROSITE" id="PS51186">
    <property type="entry name" value="GNAT"/>
    <property type="match status" value="1"/>
</dbReference>
<dbReference type="PANTHER" id="PTHR43617">
    <property type="entry name" value="L-AMINO ACID N-ACETYLTRANSFERASE"/>
    <property type="match status" value="1"/>
</dbReference>
<dbReference type="Gene3D" id="3.40.630.30">
    <property type="match status" value="1"/>
</dbReference>
<dbReference type="InterPro" id="IPR016181">
    <property type="entry name" value="Acyl_CoA_acyltransferase"/>
</dbReference>
<dbReference type="PRINTS" id="PR01754">
    <property type="entry name" value="SACTRNSFRASE"/>
</dbReference>
<dbReference type="InterPro" id="IPR000182">
    <property type="entry name" value="GNAT_dom"/>
</dbReference>
<dbReference type="CDD" id="cd04301">
    <property type="entry name" value="NAT_SF"/>
    <property type="match status" value="1"/>
</dbReference>
<sequence length="193" mass="22493">MFSVCSSGMHIEMKKLTNEDLHRPVAIDGRFLVDSVLRLHTTDSSINYSVIKIPAYEKQYGEMDDLMDWADYVSHPDRTMYVALAGNHIVGFVAAKRNWNQMAYVEDIQVDKRYRGYGLGQQLMNKIKEWAVDQGMMGMMLETQNKNVRACKFYERYGFVLGGFDQYVYRGIKEVANEIALYWYFIFDNQKGN</sequence>
<evidence type="ECO:0000259" key="1">
    <source>
        <dbReference type="PROSITE" id="PS51186"/>
    </source>
</evidence>
<dbReference type="Pfam" id="PF00583">
    <property type="entry name" value="Acetyltransf_1"/>
    <property type="match status" value="1"/>
</dbReference>
<gene>
    <name evidence="2" type="ORF">SAMN06265361_10376</name>
</gene>
<keyword evidence="3" id="KW-1185">Reference proteome</keyword>
<dbReference type="Proteomes" id="UP001157946">
    <property type="component" value="Unassembled WGS sequence"/>
</dbReference>